<comment type="caution">
    <text evidence="4">The sequence shown here is derived from an EMBL/GenBank/DDBJ whole genome shotgun (WGS) entry which is preliminary data.</text>
</comment>
<dbReference type="Pfam" id="PF00112">
    <property type="entry name" value="Peptidase_C1"/>
    <property type="match status" value="1"/>
</dbReference>
<dbReference type="PROSITE" id="PS00639">
    <property type="entry name" value="THIOL_PROTEASE_HIS"/>
    <property type="match status" value="1"/>
</dbReference>
<dbReference type="STRING" id="7102.A0A2A4K9W2"/>
<proteinExistence type="inferred from homology"/>
<dbReference type="CDD" id="cd02248">
    <property type="entry name" value="Peptidase_C1A"/>
    <property type="match status" value="1"/>
</dbReference>
<dbReference type="PRINTS" id="PR00705">
    <property type="entry name" value="PAPAIN"/>
</dbReference>
<protein>
    <recommendedName>
        <fullName evidence="3">Peptidase C1A papain C-terminal domain-containing protein</fullName>
    </recommendedName>
</protein>
<evidence type="ECO:0000313" key="4">
    <source>
        <dbReference type="EMBL" id="PCG80766.1"/>
    </source>
</evidence>
<evidence type="ECO:0000259" key="3">
    <source>
        <dbReference type="SMART" id="SM00645"/>
    </source>
</evidence>
<dbReference type="GO" id="GO:0008234">
    <property type="term" value="F:cysteine-type peptidase activity"/>
    <property type="evidence" value="ECO:0007669"/>
    <property type="project" value="InterPro"/>
</dbReference>
<dbReference type="InterPro" id="IPR000668">
    <property type="entry name" value="Peptidase_C1A_C"/>
</dbReference>
<dbReference type="EMBL" id="NWSH01000017">
    <property type="protein sequence ID" value="PCG80766.1"/>
    <property type="molecule type" value="Genomic_DNA"/>
</dbReference>
<dbReference type="GO" id="GO:0006508">
    <property type="term" value="P:proteolysis"/>
    <property type="evidence" value="ECO:0007669"/>
    <property type="project" value="InterPro"/>
</dbReference>
<dbReference type="AlphaFoldDB" id="A0A2A4K9W2"/>
<organism evidence="4">
    <name type="scientific">Heliothis virescens</name>
    <name type="common">Tobacco budworm moth</name>
    <dbReference type="NCBI Taxonomy" id="7102"/>
    <lineage>
        <taxon>Eukaryota</taxon>
        <taxon>Metazoa</taxon>
        <taxon>Ecdysozoa</taxon>
        <taxon>Arthropoda</taxon>
        <taxon>Hexapoda</taxon>
        <taxon>Insecta</taxon>
        <taxon>Pterygota</taxon>
        <taxon>Neoptera</taxon>
        <taxon>Endopterygota</taxon>
        <taxon>Lepidoptera</taxon>
        <taxon>Glossata</taxon>
        <taxon>Ditrysia</taxon>
        <taxon>Noctuoidea</taxon>
        <taxon>Noctuidae</taxon>
        <taxon>Heliothinae</taxon>
        <taxon>Heliothis</taxon>
    </lineage>
</organism>
<dbReference type="InterPro" id="IPR038765">
    <property type="entry name" value="Papain-like_cys_pep_sf"/>
</dbReference>
<evidence type="ECO:0000256" key="2">
    <source>
        <dbReference type="ARBA" id="ARBA00023157"/>
    </source>
</evidence>
<dbReference type="InterPro" id="IPR039417">
    <property type="entry name" value="Peptidase_C1A_papain-like"/>
</dbReference>
<dbReference type="InterPro" id="IPR025660">
    <property type="entry name" value="Pept_his_AS"/>
</dbReference>
<dbReference type="SUPFAM" id="SSF54001">
    <property type="entry name" value="Cysteine proteinases"/>
    <property type="match status" value="1"/>
</dbReference>
<dbReference type="SMART" id="SM00645">
    <property type="entry name" value="Pept_C1"/>
    <property type="match status" value="1"/>
</dbReference>
<keyword evidence="2" id="KW-1015">Disulfide bond</keyword>
<dbReference type="InterPro" id="IPR013128">
    <property type="entry name" value="Peptidase_C1A"/>
</dbReference>
<name>A0A2A4K9W2_HELVI</name>
<dbReference type="PROSITE" id="PS00640">
    <property type="entry name" value="THIOL_PROTEASE_ASN"/>
    <property type="match status" value="1"/>
</dbReference>
<comment type="similarity">
    <text evidence="1">Belongs to the peptidase C1 family.</text>
</comment>
<gene>
    <name evidence="4" type="ORF">B5V51_2632</name>
</gene>
<dbReference type="InterPro" id="IPR025661">
    <property type="entry name" value="Pept_asp_AS"/>
</dbReference>
<feature type="domain" description="Peptidase C1A papain C-terminal" evidence="3">
    <location>
        <begin position="13"/>
        <end position="250"/>
    </location>
</feature>
<accession>A0A2A4K9W2</accession>
<evidence type="ECO:0000256" key="1">
    <source>
        <dbReference type="ARBA" id="ARBA00008455"/>
    </source>
</evidence>
<reference evidence="4" key="1">
    <citation type="submission" date="2017-09" db="EMBL/GenBank/DDBJ databases">
        <title>Contemporary evolution of a Lepidopteran species, Heliothis virescens, in response to modern agricultural practices.</title>
        <authorList>
            <person name="Fritz M.L."/>
            <person name="Deyonke A.M."/>
            <person name="Papanicolaou A."/>
            <person name="Micinski S."/>
            <person name="Westbrook J."/>
            <person name="Gould F."/>
        </authorList>
    </citation>
    <scope>NUCLEOTIDE SEQUENCE [LARGE SCALE GENOMIC DNA]</scope>
    <source>
        <strain evidence="4">HvINT-</strain>
        <tissue evidence="4">Whole body</tissue>
    </source>
</reference>
<dbReference type="PANTHER" id="PTHR12411">
    <property type="entry name" value="CYSTEINE PROTEASE FAMILY C1-RELATED"/>
    <property type="match status" value="1"/>
</dbReference>
<sequence>MLCSTRAVNSGEPPSYYDWREHKMVSPVKDQKECKASWAFSTTACLESHLKIYLDIEELLSEQFLLDCDDTKTGCSYASIYQTYSQIVHNYYGVLREKDYFPYVQERMKCRWDGQHTETSNGMTSWEFGHRRPKPIRVYGFHIIRQVDEDDMVKLLYKKGPLSAEINAASMQRYTGNIDEPTDQNCDPKAVNHAVLIVGYNTWRSKTGDKEVPYWIIKNSWGTDWGDYGFYYLVRGRNACGIASTVGYGVVEDD</sequence>
<dbReference type="Gene3D" id="3.90.70.10">
    <property type="entry name" value="Cysteine proteinases"/>
    <property type="match status" value="1"/>
</dbReference>